<feature type="domain" description="Vanillate O-demethylase oxygenase-like C-terminal catalytic" evidence="3">
    <location>
        <begin position="29"/>
        <end position="115"/>
    </location>
</feature>
<accession>A0A423JXA1</accession>
<organism evidence="4 5">
    <name type="scientific">Pseudomonas brassicacearum</name>
    <dbReference type="NCBI Taxonomy" id="930166"/>
    <lineage>
        <taxon>Bacteria</taxon>
        <taxon>Pseudomonadati</taxon>
        <taxon>Pseudomonadota</taxon>
        <taxon>Gammaproteobacteria</taxon>
        <taxon>Pseudomonadales</taxon>
        <taxon>Pseudomonadaceae</taxon>
        <taxon>Pseudomonas</taxon>
    </lineage>
</organism>
<name>A0A423JXA1_9PSED</name>
<dbReference type="Proteomes" id="UP000286351">
    <property type="component" value="Unassembled WGS sequence"/>
</dbReference>
<dbReference type="AlphaFoldDB" id="A0A423JXA1"/>
<evidence type="ECO:0000259" key="3">
    <source>
        <dbReference type="Pfam" id="PF19112"/>
    </source>
</evidence>
<protein>
    <recommendedName>
        <fullName evidence="3">Vanillate O-demethylase oxygenase-like C-terminal catalytic domain-containing protein</fullName>
    </recommendedName>
</protein>
<keyword evidence="1" id="KW-0560">Oxidoreductase</keyword>
<sequence length="132" mass="14429">MYSESYPAGTTERCNGEPPIGIEPITRDVTNQSITPMSEQRSRYCYSWAPQLKGGSPELADGMIAIAEMAFGEDRDIIEAQQRSMNLAPNAVLVPTTSDTALGQFRWVLERMLKAEQDAKGDAVVEFAAAQA</sequence>
<dbReference type="EMBL" id="MOBO01000001">
    <property type="protein sequence ID" value="RON42304.1"/>
    <property type="molecule type" value="Genomic_DNA"/>
</dbReference>
<evidence type="ECO:0000313" key="5">
    <source>
        <dbReference type="Proteomes" id="UP000286351"/>
    </source>
</evidence>
<evidence type="ECO:0000256" key="2">
    <source>
        <dbReference type="SAM" id="MobiDB-lite"/>
    </source>
</evidence>
<reference evidence="4 5" key="1">
    <citation type="submission" date="2016-10" db="EMBL/GenBank/DDBJ databases">
        <title>Comparative genome analysis of multiple Pseudomonas spp. focuses on biocontrol and plant growth promoting traits.</title>
        <authorList>
            <person name="Tao X.-Y."/>
            <person name="Taylor C.G."/>
        </authorList>
    </citation>
    <scope>NUCLEOTIDE SEQUENCE [LARGE SCALE GENOMIC DNA]</scope>
    <source>
        <strain evidence="4 5">38D4</strain>
    </source>
</reference>
<dbReference type="InterPro" id="IPR044043">
    <property type="entry name" value="VanA_C_cat"/>
</dbReference>
<dbReference type="RefSeq" id="WP_123364213.1">
    <property type="nucleotide sequence ID" value="NZ_MOBO01000001.1"/>
</dbReference>
<evidence type="ECO:0000313" key="4">
    <source>
        <dbReference type="EMBL" id="RON42304.1"/>
    </source>
</evidence>
<dbReference type="Pfam" id="PF19112">
    <property type="entry name" value="VanA_C"/>
    <property type="match status" value="1"/>
</dbReference>
<proteinExistence type="predicted"/>
<dbReference type="GO" id="GO:0016491">
    <property type="term" value="F:oxidoreductase activity"/>
    <property type="evidence" value="ECO:0007669"/>
    <property type="project" value="UniProtKB-KW"/>
</dbReference>
<gene>
    <name evidence="4" type="ORF">BK664_01590</name>
</gene>
<dbReference type="Gene3D" id="3.90.380.10">
    <property type="entry name" value="Naphthalene 1,2-dioxygenase Alpha Subunit, Chain A, domain 1"/>
    <property type="match status" value="1"/>
</dbReference>
<dbReference type="SUPFAM" id="SSF55961">
    <property type="entry name" value="Bet v1-like"/>
    <property type="match status" value="1"/>
</dbReference>
<feature type="region of interest" description="Disordered" evidence="2">
    <location>
        <begin position="1"/>
        <end position="36"/>
    </location>
</feature>
<comment type="caution">
    <text evidence="4">The sequence shown here is derived from an EMBL/GenBank/DDBJ whole genome shotgun (WGS) entry which is preliminary data.</text>
</comment>
<evidence type="ECO:0000256" key="1">
    <source>
        <dbReference type="ARBA" id="ARBA00023002"/>
    </source>
</evidence>